<comment type="caution">
    <text evidence="1">The sequence shown here is derived from an EMBL/GenBank/DDBJ whole genome shotgun (WGS) entry which is preliminary data.</text>
</comment>
<sequence length="141" mass="14864">MAANVQSGSTSTLNHDIQQAKVHGASHHETIIDNVLQPTPSHFEKLYLEPQHPVVAQPNAKWTFGNPTPIAIAGFVLANTHATIDLMGWGGAGGGTGNASAGTGSFYFCGAVLLYFGGLVGDLSKFIKGKSEKLKSEREMV</sequence>
<dbReference type="EMBL" id="JABCIY010000161">
    <property type="protein sequence ID" value="KAF7191106.1"/>
    <property type="molecule type" value="Genomic_DNA"/>
</dbReference>
<evidence type="ECO:0000313" key="2">
    <source>
        <dbReference type="Proteomes" id="UP000660729"/>
    </source>
</evidence>
<protein>
    <submittedName>
        <fullName evidence="1">Protein alcS</fullName>
    </submittedName>
</protein>
<organism evidence="1 2">
    <name type="scientific">Pseudocercospora fuligena</name>
    <dbReference type="NCBI Taxonomy" id="685502"/>
    <lineage>
        <taxon>Eukaryota</taxon>
        <taxon>Fungi</taxon>
        <taxon>Dikarya</taxon>
        <taxon>Ascomycota</taxon>
        <taxon>Pezizomycotina</taxon>
        <taxon>Dothideomycetes</taxon>
        <taxon>Dothideomycetidae</taxon>
        <taxon>Mycosphaerellales</taxon>
        <taxon>Mycosphaerellaceae</taxon>
        <taxon>Pseudocercospora</taxon>
    </lineage>
</organism>
<evidence type="ECO:0000313" key="1">
    <source>
        <dbReference type="EMBL" id="KAF7191106.1"/>
    </source>
</evidence>
<accession>A0A8H6RJC1</accession>
<dbReference type="AlphaFoldDB" id="A0A8H6RJC1"/>
<name>A0A8H6RJC1_9PEZI</name>
<dbReference type="OrthoDB" id="3648309at2759"/>
<gene>
    <name evidence="1" type="ORF">HII31_07621</name>
</gene>
<reference evidence="1" key="1">
    <citation type="submission" date="2020-04" db="EMBL/GenBank/DDBJ databases">
        <title>Draft genome resource of the tomato pathogen Pseudocercospora fuligena.</title>
        <authorList>
            <person name="Zaccaron A."/>
        </authorList>
    </citation>
    <scope>NUCLEOTIDE SEQUENCE</scope>
    <source>
        <strain evidence="1">PF001</strain>
    </source>
</reference>
<proteinExistence type="predicted"/>
<keyword evidence="2" id="KW-1185">Reference proteome</keyword>
<dbReference type="Proteomes" id="UP000660729">
    <property type="component" value="Unassembled WGS sequence"/>
</dbReference>